<evidence type="ECO:0000313" key="2">
    <source>
        <dbReference type="EMBL" id="MSS91412.1"/>
    </source>
</evidence>
<reference evidence="2 3" key="1">
    <citation type="submission" date="2019-08" db="EMBL/GenBank/DDBJ databases">
        <title>In-depth cultivation of the pig gut microbiome towards novel bacterial diversity and tailored functional studies.</title>
        <authorList>
            <person name="Wylensek D."/>
            <person name="Hitch T.C.A."/>
            <person name="Clavel T."/>
        </authorList>
    </citation>
    <scope>NUCLEOTIDE SEQUENCE [LARGE SCALE GENOMIC DNA]</scope>
    <source>
        <strain evidence="2 3">WCA-389-WT-23B</strain>
    </source>
</reference>
<evidence type="ECO:0000256" key="1">
    <source>
        <dbReference type="SAM" id="Phobius"/>
    </source>
</evidence>
<accession>A0A6N7WA37</accession>
<keyword evidence="1" id="KW-0812">Transmembrane</keyword>
<dbReference type="AlphaFoldDB" id="A0A6N7WA37"/>
<evidence type="ECO:0000313" key="3">
    <source>
        <dbReference type="Proteomes" id="UP000436047"/>
    </source>
</evidence>
<protein>
    <submittedName>
        <fullName evidence="2">Uncharacterized protein</fullName>
    </submittedName>
</protein>
<dbReference type="Proteomes" id="UP000436047">
    <property type="component" value="Unassembled WGS sequence"/>
</dbReference>
<feature type="transmembrane region" description="Helical" evidence="1">
    <location>
        <begin position="21"/>
        <end position="42"/>
    </location>
</feature>
<sequence>MENKYLSIKVSRGLFTTCQRLSALGMGSLAGLYGNFVIYYFYSERKQGKYAVNPAAVCSVLEGAE</sequence>
<gene>
    <name evidence="2" type="ORF">FYJ45_25230</name>
</gene>
<dbReference type="EMBL" id="VUMI01000064">
    <property type="protein sequence ID" value="MSS91412.1"/>
    <property type="molecule type" value="Genomic_DNA"/>
</dbReference>
<organism evidence="2 3">
    <name type="scientific">Eisenbergiella porci</name>
    <dbReference type="NCBI Taxonomy" id="2652274"/>
    <lineage>
        <taxon>Bacteria</taxon>
        <taxon>Bacillati</taxon>
        <taxon>Bacillota</taxon>
        <taxon>Clostridia</taxon>
        <taxon>Lachnospirales</taxon>
        <taxon>Lachnospiraceae</taxon>
        <taxon>Eisenbergiella</taxon>
    </lineage>
</organism>
<dbReference type="GeneID" id="86056318"/>
<proteinExistence type="predicted"/>
<name>A0A6N7WA37_9FIRM</name>
<keyword evidence="1" id="KW-0472">Membrane</keyword>
<comment type="caution">
    <text evidence="2">The sequence shown here is derived from an EMBL/GenBank/DDBJ whole genome shotgun (WGS) entry which is preliminary data.</text>
</comment>
<keyword evidence="1" id="KW-1133">Transmembrane helix</keyword>
<keyword evidence="3" id="KW-1185">Reference proteome</keyword>
<dbReference type="RefSeq" id="WP_154467855.1">
    <property type="nucleotide sequence ID" value="NZ_VUMI01000064.1"/>
</dbReference>